<dbReference type="Proteomes" id="UP000600363">
    <property type="component" value="Unassembled WGS sequence"/>
</dbReference>
<evidence type="ECO:0000313" key="2">
    <source>
        <dbReference type="EMBL" id="HIH69915.1"/>
    </source>
</evidence>
<gene>
    <name evidence="2" type="ORF">HA299_04800</name>
</gene>
<name>A0A832RWD8_9EURY</name>
<keyword evidence="1" id="KW-0812">Transmembrane</keyword>
<feature type="transmembrane region" description="Helical" evidence="1">
    <location>
        <begin position="18"/>
        <end position="35"/>
    </location>
</feature>
<dbReference type="RefSeq" id="WP_169736253.1">
    <property type="nucleotide sequence ID" value="NZ_DUIH01000016.1"/>
</dbReference>
<proteinExistence type="predicted"/>
<comment type="caution">
    <text evidence="2">The sequence shown here is derived from an EMBL/GenBank/DDBJ whole genome shotgun (WGS) entry which is preliminary data.</text>
</comment>
<keyword evidence="1" id="KW-0472">Membrane</keyword>
<keyword evidence="1" id="KW-1133">Transmembrane helix</keyword>
<reference evidence="2" key="1">
    <citation type="journal article" date="2020" name="bioRxiv">
        <title>A rank-normalized archaeal taxonomy based on genome phylogeny resolves widespread incomplete and uneven classifications.</title>
        <authorList>
            <person name="Rinke C."/>
            <person name="Chuvochina M."/>
            <person name="Mussig A.J."/>
            <person name="Chaumeil P.-A."/>
            <person name="Waite D.W."/>
            <person name="Whitman W.B."/>
            <person name="Parks D.H."/>
            <person name="Hugenholtz P."/>
        </authorList>
    </citation>
    <scope>NUCLEOTIDE SEQUENCE</scope>
    <source>
        <strain evidence="2">UBA12518</strain>
    </source>
</reference>
<protein>
    <submittedName>
        <fullName evidence="2">Uncharacterized protein</fullName>
    </submittedName>
</protein>
<dbReference type="AlphaFoldDB" id="A0A832RWD8"/>
<evidence type="ECO:0000256" key="1">
    <source>
        <dbReference type="SAM" id="Phobius"/>
    </source>
</evidence>
<accession>A0A832RWD8</accession>
<evidence type="ECO:0000313" key="3">
    <source>
        <dbReference type="Proteomes" id="UP000600363"/>
    </source>
</evidence>
<dbReference type="EMBL" id="DUIH01000016">
    <property type="protein sequence ID" value="HIH69915.1"/>
    <property type="molecule type" value="Genomic_DNA"/>
</dbReference>
<sequence>MFLGFGIEGVWRAPGLDYVAFVLIWVVSLIALYQARTFVRAFVRKL</sequence>
<organism evidence="2 3">
    <name type="scientific">Methermicoccus shengliensis</name>
    <dbReference type="NCBI Taxonomy" id="660064"/>
    <lineage>
        <taxon>Archaea</taxon>
        <taxon>Methanobacteriati</taxon>
        <taxon>Methanobacteriota</taxon>
        <taxon>Stenosarchaea group</taxon>
        <taxon>Methanomicrobia</taxon>
        <taxon>Methanosarcinales</taxon>
        <taxon>Methermicoccaceae</taxon>
        <taxon>Methermicoccus</taxon>
    </lineage>
</organism>